<protein>
    <recommendedName>
        <fullName evidence="8">MtN3 and saliva related transmembrane protein</fullName>
    </recommendedName>
</protein>
<evidence type="ECO:0000313" key="7">
    <source>
        <dbReference type="Proteomes" id="UP000245999"/>
    </source>
</evidence>
<evidence type="ECO:0000256" key="4">
    <source>
        <dbReference type="ARBA" id="ARBA00023136"/>
    </source>
</evidence>
<dbReference type="OrthoDB" id="122062at2"/>
<evidence type="ECO:0000313" key="6">
    <source>
        <dbReference type="EMBL" id="AWM33056.1"/>
    </source>
</evidence>
<evidence type="ECO:0000256" key="3">
    <source>
        <dbReference type="ARBA" id="ARBA00022989"/>
    </source>
</evidence>
<sequence length="119" mass="12718">MPCGHGPQWGRLRMRAMQSYAHLFSGIGLLAAALSGLTFFPQVVHTWQKRSAQGLSGSMLAVGGASMALWLSYGAYTGSMPILLGNGCNLFFTLVLVYFKWRYRAAPPVAPAAPRLGGG</sequence>
<keyword evidence="4 5" id="KW-0472">Membrane</keyword>
<organism evidence="6 7">
    <name type="scientific">Hymenobacter nivis</name>
    <dbReference type="NCBI Taxonomy" id="1850093"/>
    <lineage>
        <taxon>Bacteria</taxon>
        <taxon>Pseudomonadati</taxon>
        <taxon>Bacteroidota</taxon>
        <taxon>Cytophagia</taxon>
        <taxon>Cytophagales</taxon>
        <taxon>Hymenobacteraceae</taxon>
        <taxon>Hymenobacter</taxon>
    </lineage>
</organism>
<accession>A0A2Z3GP63</accession>
<comment type="subcellular location">
    <subcellularLocation>
        <location evidence="1">Membrane</location>
        <topology evidence="1">Multi-pass membrane protein</topology>
    </subcellularLocation>
</comment>
<dbReference type="InterPro" id="IPR006603">
    <property type="entry name" value="PQ-loop_rpt"/>
</dbReference>
<keyword evidence="2 5" id="KW-0812">Transmembrane</keyword>
<dbReference type="KEGG" id="hnv:DDQ68_09890"/>
<feature type="transmembrane region" description="Helical" evidence="5">
    <location>
        <begin position="79"/>
        <end position="99"/>
    </location>
</feature>
<evidence type="ECO:0000256" key="5">
    <source>
        <dbReference type="SAM" id="Phobius"/>
    </source>
</evidence>
<reference evidence="7" key="1">
    <citation type="submission" date="2018-04" db="EMBL/GenBank/DDBJ databases">
        <title>Complete genome of Antarctic heterotrophic bacterium Hymenobacter nivis.</title>
        <authorList>
            <person name="Terashima M."/>
        </authorList>
    </citation>
    <scope>NUCLEOTIDE SEQUENCE [LARGE SCALE GENOMIC DNA]</scope>
    <source>
        <strain evidence="7">NBRC 111535</strain>
    </source>
</reference>
<dbReference type="GO" id="GO:0016020">
    <property type="term" value="C:membrane"/>
    <property type="evidence" value="ECO:0007669"/>
    <property type="project" value="UniProtKB-SubCell"/>
</dbReference>
<proteinExistence type="predicted"/>
<gene>
    <name evidence="6" type="ORF">DDQ68_09890</name>
</gene>
<dbReference type="Pfam" id="PF04193">
    <property type="entry name" value="PQ-loop"/>
    <property type="match status" value="1"/>
</dbReference>
<keyword evidence="3 5" id="KW-1133">Transmembrane helix</keyword>
<keyword evidence="7" id="KW-1185">Reference proteome</keyword>
<name>A0A2Z3GP63_9BACT</name>
<evidence type="ECO:0000256" key="2">
    <source>
        <dbReference type="ARBA" id="ARBA00022692"/>
    </source>
</evidence>
<feature type="transmembrane region" description="Helical" evidence="5">
    <location>
        <begin position="20"/>
        <end position="40"/>
    </location>
</feature>
<evidence type="ECO:0000256" key="1">
    <source>
        <dbReference type="ARBA" id="ARBA00004141"/>
    </source>
</evidence>
<dbReference type="Proteomes" id="UP000245999">
    <property type="component" value="Chromosome"/>
</dbReference>
<evidence type="ECO:0008006" key="8">
    <source>
        <dbReference type="Google" id="ProtNLM"/>
    </source>
</evidence>
<dbReference type="EMBL" id="CP029145">
    <property type="protein sequence ID" value="AWM33056.1"/>
    <property type="molecule type" value="Genomic_DNA"/>
</dbReference>
<dbReference type="AlphaFoldDB" id="A0A2Z3GP63"/>
<dbReference type="Gene3D" id="1.20.1280.290">
    <property type="match status" value="1"/>
</dbReference>